<organism evidence="12 13">
    <name type="scientific">Novipirellula herctigrandis</name>
    <dbReference type="NCBI Taxonomy" id="2527986"/>
    <lineage>
        <taxon>Bacteria</taxon>
        <taxon>Pseudomonadati</taxon>
        <taxon>Planctomycetota</taxon>
        <taxon>Planctomycetia</taxon>
        <taxon>Pirellulales</taxon>
        <taxon>Pirellulaceae</taxon>
        <taxon>Novipirellula</taxon>
    </lineage>
</organism>
<evidence type="ECO:0000256" key="9">
    <source>
        <dbReference type="RuleBase" id="RU361174"/>
    </source>
</evidence>
<evidence type="ECO:0000259" key="11">
    <source>
        <dbReference type="PROSITE" id="PS51760"/>
    </source>
</evidence>
<dbReference type="PANTHER" id="PTHR31490:SF88">
    <property type="entry name" value="BETA-XYLANASE"/>
    <property type="match status" value="1"/>
</dbReference>
<keyword evidence="6 9" id="KW-0119">Carbohydrate metabolism</keyword>
<feature type="chain" id="PRO_5022667625" description="Beta-xylanase" evidence="10">
    <location>
        <begin position="25"/>
        <end position="401"/>
    </location>
</feature>
<comment type="similarity">
    <text evidence="2 9">Belongs to the glycosyl hydrolase 10 (cellulase F) family.</text>
</comment>
<gene>
    <name evidence="12" type="primary">xynZ_1</name>
    <name evidence="12" type="ORF">CA13_10290</name>
</gene>
<dbReference type="GO" id="GO:0045493">
    <property type="term" value="P:xylan catabolic process"/>
    <property type="evidence" value="ECO:0007669"/>
    <property type="project" value="UniProtKB-KW"/>
</dbReference>
<evidence type="ECO:0000256" key="8">
    <source>
        <dbReference type="ARBA" id="ARBA00023326"/>
    </source>
</evidence>
<dbReference type="EMBL" id="SJPJ01000001">
    <property type="protein sequence ID" value="TWT79625.1"/>
    <property type="molecule type" value="Genomic_DNA"/>
</dbReference>
<evidence type="ECO:0000256" key="5">
    <source>
        <dbReference type="ARBA" id="ARBA00022801"/>
    </source>
</evidence>
<evidence type="ECO:0000256" key="10">
    <source>
        <dbReference type="SAM" id="SignalP"/>
    </source>
</evidence>
<keyword evidence="13" id="KW-1185">Reference proteome</keyword>
<proteinExistence type="inferred from homology"/>
<dbReference type="RefSeq" id="WP_146394799.1">
    <property type="nucleotide sequence ID" value="NZ_SJPJ01000001.1"/>
</dbReference>
<reference evidence="12 13" key="1">
    <citation type="submission" date="2019-02" db="EMBL/GenBank/DDBJ databases">
        <title>Deep-cultivation of Planctomycetes and their phenomic and genomic characterization uncovers novel biology.</title>
        <authorList>
            <person name="Wiegand S."/>
            <person name="Jogler M."/>
            <person name="Boedeker C."/>
            <person name="Pinto D."/>
            <person name="Vollmers J."/>
            <person name="Rivas-Marin E."/>
            <person name="Kohn T."/>
            <person name="Peeters S.H."/>
            <person name="Heuer A."/>
            <person name="Rast P."/>
            <person name="Oberbeckmann S."/>
            <person name="Bunk B."/>
            <person name="Jeske O."/>
            <person name="Meyerdierks A."/>
            <person name="Storesund J.E."/>
            <person name="Kallscheuer N."/>
            <person name="Luecker S."/>
            <person name="Lage O.M."/>
            <person name="Pohl T."/>
            <person name="Merkel B.J."/>
            <person name="Hornburger P."/>
            <person name="Mueller R.-W."/>
            <person name="Bruemmer F."/>
            <person name="Labrenz M."/>
            <person name="Spormann A.M."/>
            <person name="Op Den Camp H."/>
            <person name="Overmann J."/>
            <person name="Amann R."/>
            <person name="Jetten M.S.M."/>
            <person name="Mascher T."/>
            <person name="Medema M.H."/>
            <person name="Devos D.P."/>
            <person name="Kaster A.-K."/>
            <person name="Ovreas L."/>
            <person name="Rohde M."/>
            <person name="Galperin M.Y."/>
            <person name="Jogler C."/>
        </authorList>
    </citation>
    <scope>NUCLEOTIDE SEQUENCE [LARGE SCALE GENOMIC DNA]</scope>
    <source>
        <strain evidence="12 13">CA13</strain>
    </source>
</reference>
<dbReference type="PANTHER" id="PTHR31490">
    <property type="entry name" value="GLYCOSYL HYDROLASE"/>
    <property type="match status" value="1"/>
</dbReference>
<dbReference type="Proteomes" id="UP000315010">
    <property type="component" value="Unassembled WGS sequence"/>
</dbReference>
<dbReference type="OrthoDB" id="9809277at2"/>
<accession>A0A5C5YX71</accession>
<evidence type="ECO:0000313" key="12">
    <source>
        <dbReference type="EMBL" id="TWT79625.1"/>
    </source>
</evidence>
<dbReference type="InterPro" id="IPR001000">
    <property type="entry name" value="GH10_dom"/>
</dbReference>
<dbReference type="Pfam" id="PF00331">
    <property type="entry name" value="Glyco_hydro_10"/>
    <property type="match status" value="1"/>
</dbReference>
<evidence type="ECO:0000256" key="7">
    <source>
        <dbReference type="ARBA" id="ARBA00023295"/>
    </source>
</evidence>
<sequence precursor="true">MTLVRLQYSIMAAALLLSFHDVDAQESPHALALQNKSLCELTKEIRPGFLLGTHLSAAHMPDTVENEKPRQIIAREYNLISVGIYQKSTQRKSQDDWNFRSIDPVVHFAEQNGLKVYAHPMFGSDGYLADWLLKDDLTNDKMLEMIEDRIKTVLTRYKGRIHILDVYNEGFGRAARGWRENENRFLQLGWHQNEFGRWPIALEKMLLWCRQYGGDELKLIYNDNNNTHLGMPQSLDCIALFKALKKQGIPIDGIGIQCHTKITQHGEHRLSASSQAHGPKFDAESFAANIRTMGEAGIDVVVTECDVHLYGTIDDEKLAKQASAYRSILSACISEPACKAFKTWGFTDASCWKPMKKGNHGHDYEPCPLVFDRDYHPKPSYRAMKELLIERIIKDECMIQN</sequence>
<evidence type="ECO:0000313" key="13">
    <source>
        <dbReference type="Proteomes" id="UP000315010"/>
    </source>
</evidence>
<dbReference type="SMART" id="SM00633">
    <property type="entry name" value="Glyco_10"/>
    <property type="match status" value="1"/>
</dbReference>
<name>A0A5C5YX71_9BACT</name>
<dbReference type="AlphaFoldDB" id="A0A5C5YX71"/>
<feature type="signal peptide" evidence="10">
    <location>
        <begin position="1"/>
        <end position="24"/>
    </location>
</feature>
<comment type="catalytic activity">
    <reaction evidence="1 9">
        <text>Endohydrolysis of (1-&gt;4)-beta-D-xylosidic linkages in xylans.</text>
        <dbReference type="EC" id="3.2.1.8"/>
    </reaction>
</comment>
<dbReference type="InterPro" id="IPR017853">
    <property type="entry name" value="GH"/>
</dbReference>
<dbReference type="InterPro" id="IPR044846">
    <property type="entry name" value="GH10"/>
</dbReference>
<evidence type="ECO:0000256" key="6">
    <source>
        <dbReference type="ARBA" id="ARBA00023277"/>
    </source>
</evidence>
<keyword evidence="7 9" id="KW-0326">Glycosidase</keyword>
<dbReference type="SUPFAM" id="SSF51445">
    <property type="entry name" value="(Trans)glycosidases"/>
    <property type="match status" value="1"/>
</dbReference>
<feature type="domain" description="GH10" evidence="11">
    <location>
        <begin position="57"/>
        <end position="387"/>
    </location>
</feature>
<evidence type="ECO:0000256" key="1">
    <source>
        <dbReference type="ARBA" id="ARBA00000681"/>
    </source>
</evidence>
<dbReference type="GO" id="GO:0031176">
    <property type="term" value="F:endo-1,4-beta-xylanase activity"/>
    <property type="evidence" value="ECO:0007669"/>
    <property type="project" value="UniProtKB-EC"/>
</dbReference>
<dbReference type="PROSITE" id="PS51760">
    <property type="entry name" value="GH10_2"/>
    <property type="match status" value="1"/>
</dbReference>
<evidence type="ECO:0000256" key="2">
    <source>
        <dbReference type="ARBA" id="ARBA00007495"/>
    </source>
</evidence>
<dbReference type="PRINTS" id="PR00134">
    <property type="entry name" value="GLHYDRLASE10"/>
</dbReference>
<keyword evidence="3 12" id="KW-0858">Xylan degradation</keyword>
<evidence type="ECO:0000256" key="3">
    <source>
        <dbReference type="ARBA" id="ARBA00022651"/>
    </source>
</evidence>
<evidence type="ECO:0000256" key="4">
    <source>
        <dbReference type="ARBA" id="ARBA00022729"/>
    </source>
</evidence>
<comment type="caution">
    <text evidence="12">The sequence shown here is derived from an EMBL/GenBank/DDBJ whole genome shotgun (WGS) entry which is preliminary data.</text>
</comment>
<keyword evidence="4 10" id="KW-0732">Signal</keyword>
<dbReference type="Gene3D" id="3.20.20.80">
    <property type="entry name" value="Glycosidases"/>
    <property type="match status" value="1"/>
</dbReference>
<keyword evidence="5 9" id="KW-0378">Hydrolase</keyword>
<keyword evidence="8 9" id="KW-0624">Polysaccharide degradation</keyword>
<protein>
    <recommendedName>
        <fullName evidence="9">Beta-xylanase</fullName>
        <ecNumber evidence="9">3.2.1.8</ecNumber>
    </recommendedName>
</protein>
<dbReference type="EC" id="3.2.1.8" evidence="9"/>